<dbReference type="EMBL" id="RBNJ01009520">
    <property type="protein sequence ID" value="RUS26855.1"/>
    <property type="molecule type" value="Genomic_DNA"/>
</dbReference>
<dbReference type="Proteomes" id="UP000274822">
    <property type="component" value="Unassembled WGS sequence"/>
</dbReference>
<feature type="region of interest" description="Disordered" evidence="1">
    <location>
        <begin position="115"/>
        <end position="155"/>
    </location>
</feature>
<gene>
    <name evidence="2" type="ORF">BC938DRAFT_484032</name>
</gene>
<organism evidence="2 3">
    <name type="scientific">Jimgerdemannia flammicorona</name>
    <dbReference type="NCBI Taxonomy" id="994334"/>
    <lineage>
        <taxon>Eukaryota</taxon>
        <taxon>Fungi</taxon>
        <taxon>Fungi incertae sedis</taxon>
        <taxon>Mucoromycota</taxon>
        <taxon>Mucoromycotina</taxon>
        <taxon>Endogonomycetes</taxon>
        <taxon>Endogonales</taxon>
        <taxon>Endogonaceae</taxon>
        <taxon>Jimgerdemannia</taxon>
    </lineage>
</organism>
<evidence type="ECO:0000256" key="1">
    <source>
        <dbReference type="SAM" id="MobiDB-lite"/>
    </source>
</evidence>
<accession>A0A433QAQ9</accession>
<reference evidence="2 3" key="1">
    <citation type="journal article" date="2018" name="New Phytol.">
        <title>Phylogenomics of Endogonaceae and evolution of mycorrhizas within Mucoromycota.</title>
        <authorList>
            <person name="Chang Y."/>
            <person name="Desiro A."/>
            <person name="Na H."/>
            <person name="Sandor L."/>
            <person name="Lipzen A."/>
            <person name="Clum A."/>
            <person name="Barry K."/>
            <person name="Grigoriev I.V."/>
            <person name="Martin F.M."/>
            <person name="Stajich J.E."/>
            <person name="Smith M.E."/>
            <person name="Bonito G."/>
            <person name="Spatafora J.W."/>
        </authorList>
    </citation>
    <scope>NUCLEOTIDE SEQUENCE [LARGE SCALE GENOMIC DNA]</scope>
    <source>
        <strain evidence="2 3">AD002</strain>
    </source>
</reference>
<evidence type="ECO:0000313" key="3">
    <source>
        <dbReference type="Proteomes" id="UP000274822"/>
    </source>
</evidence>
<protein>
    <submittedName>
        <fullName evidence="2">Uncharacterized protein</fullName>
    </submittedName>
</protein>
<name>A0A433QAQ9_9FUNG</name>
<dbReference type="AlphaFoldDB" id="A0A433QAQ9"/>
<comment type="caution">
    <text evidence="2">The sequence shown here is derived from an EMBL/GenBank/DDBJ whole genome shotgun (WGS) entry which is preliminary data.</text>
</comment>
<evidence type="ECO:0000313" key="2">
    <source>
        <dbReference type="EMBL" id="RUS26855.1"/>
    </source>
</evidence>
<sequence>MFQNGTKLLGKIMEDSSDSSDSRHDRAIQAYFKDTPRRAWSYLGFLKGVVKPIVYTLDDLLPWGKANSVWKKRFIIQINRILEDQRKTDLLRTINSDNEAVRNFWENMVQDAKDRQELDKQRTTSLGDQAYEEQLGDDVDDEDGGNDLLYSPEDSEHDIDEEFDLEFSNNEEPWFKAARTAIETVNDANLEKIGRDFPVEGTKGLLAFMASLTKNDASNSACSLSLDQLLDNVKEGGHTSETNVSVATDVDPKHPDVIYIFQCLAEV</sequence>
<keyword evidence="3" id="KW-1185">Reference proteome</keyword>
<proteinExistence type="predicted"/>
<feature type="compositionally biased region" description="Acidic residues" evidence="1">
    <location>
        <begin position="130"/>
        <end position="145"/>
    </location>
</feature>